<dbReference type="AlphaFoldDB" id="A0A1F2WEX6"/>
<keyword evidence="5" id="KW-0648">Protein biosynthesis</keyword>
<dbReference type="STRING" id="1797197.A2Y75_09790"/>
<reference evidence="10 11" key="1">
    <citation type="journal article" date="2016" name="Nat. Commun.">
        <title>Thousands of microbial genomes shed light on interconnected biogeochemical processes in an aquifer system.</title>
        <authorList>
            <person name="Anantharaman K."/>
            <person name="Brown C.T."/>
            <person name="Hug L.A."/>
            <person name="Sharon I."/>
            <person name="Castelle C.J."/>
            <person name="Probst A.J."/>
            <person name="Thomas B.C."/>
            <person name="Singh A."/>
            <person name="Wilkins M.J."/>
            <person name="Karaoz U."/>
            <person name="Brodie E.L."/>
            <person name="Williams K.H."/>
            <person name="Hubbard S.S."/>
            <person name="Banfield J.F."/>
        </authorList>
    </citation>
    <scope>NUCLEOTIDE SEQUENCE [LARGE SCALE GENOMIC DNA]</scope>
</reference>
<dbReference type="SUPFAM" id="SSF52540">
    <property type="entry name" value="P-loop containing nucleoside triphosphate hydrolases"/>
    <property type="match status" value="1"/>
</dbReference>
<dbReference type="SUPFAM" id="SSF50447">
    <property type="entry name" value="Translation proteins"/>
    <property type="match status" value="1"/>
</dbReference>
<evidence type="ECO:0000256" key="3">
    <source>
        <dbReference type="ARBA" id="ARBA00022490"/>
    </source>
</evidence>
<gene>
    <name evidence="10" type="ORF">A2Y75_09790</name>
</gene>
<keyword evidence="10" id="KW-0251">Elongation factor</keyword>
<dbReference type="Pfam" id="PF25461">
    <property type="entry name" value="Beta-barrel_SelB"/>
    <property type="match status" value="1"/>
</dbReference>
<dbReference type="GO" id="GO:0003746">
    <property type="term" value="F:translation elongation factor activity"/>
    <property type="evidence" value="ECO:0007669"/>
    <property type="project" value="UniProtKB-KW"/>
</dbReference>
<evidence type="ECO:0000256" key="1">
    <source>
        <dbReference type="ARBA" id="ARBA00004496"/>
    </source>
</evidence>
<dbReference type="Pfam" id="PF09106">
    <property type="entry name" value="WHD_2nd_SelB"/>
    <property type="match status" value="1"/>
</dbReference>
<dbReference type="GO" id="GO:0005525">
    <property type="term" value="F:GTP binding"/>
    <property type="evidence" value="ECO:0007669"/>
    <property type="project" value="UniProtKB-KW"/>
</dbReference>
<dbReference type="Gene3D" id="2.40.30.10">
    <property type="entry name" value="Translation factors"/>
    <property type="match status" value="1"/>
</dbReference>
<keyword evidence="4" id="KW-0547">Nucleotide-binding</keyword>
<evidence type="ECO:0000256" key="7">
    <source>
        <dbReference type="ARBA" id="ARBA00025526"/>
    </source>
</evidence>
<sequence>MKSFIIGTAGHIDHGKTELIKALTGIDTDRLKEEKERGISIELGFAELDLPGGITAGIVDVPGHEHFIKNMLAGASGFDMVLLTVAADDSVMPQTIEHLAIMDLLDVREGVVVVTKADLAEEDMLELVKEDIAETLQGTALEDAETVVTSSRTGQGLDELRQAISRVAERVRSRDSEGSFRLPVDRVFSLKGIGTVVTGTLWEGSVADGDEAVIQPGGRKVRVRNIQVHGEDVDRARAGQRVALNLPGISKQEIERGDVIGSMPFLHPSLMLDAHLRLLATARPLKNRARIRFHHGTREVMARVILLGGREEMAPGEEAYVQYRLESPIVALYHDRYILRSYSPMTTIGGGVILNSRPKKHRHHQPAIIESLQRRRRGDARELTLLAVDENKWPLTRPQLLSLTEIKESELDGAVSDLLSSGRMLPLKGEGQDYYVSPSLLEVLLGQLVELTGELHAANSLKPGVDKELLRQRMGEDLSPEILEVLLKSAIARGEIEIEAGRVRLPGGGRSLSGSELAAKDGLRKAIVEGEFNPPLFKELIQASGMDKNRLRDLLNILMEEGEIEQVNPEFFLAKGRLAQAEERIKSFLTDKETLGVSDLRDMLGASRKYSIPLLEYFDRKRVTRREGDYRVAY</sequence>
<dbReference type="GO" id="GO:0001514">
    <property type="term" value="P:selenocysteine incorporation"/>
    <property type="evidence" value="ECO:0007669"/>
    <property type="project" value="InterPro"/>
</dbReference>
<name>A0A1F2WEX6_9ACTN</name>
<feature type="domain" description="Tr-type G" evidence="9">
    <location>
        <begin position="1"/>
        <end position="174"/>
    </location>
</feature>
<proteinExistence type="predicted"/>
<dbReference type="Pfam" id="PF03144">
    <property type="entry name" value="GTP_EFTU_D2"/>
    <property type="match status" value="1"/>
</dbReference>
<dbReference type="PROSITE" id="PS00301">
    <property type="entry name" value="G_TR_1"/>
    <property type="match status" value="1"/>
</dbReference>
<comment type="subcellular location">
    <subcellularLocation>
        <location evidence="1">Cytoplasm</location>
    </subcellularLocation>
</comment>
<dbReference type="InterPro" id="IPR009000">
    <property type="entry name" value="Transl_B-barrel_sf"/>
</dbReference>
<protein>
    <recommendedName>
        <fullName evidence="2">Selenocysteine-specific elongation factor</fullName>
    </recommendedName>
    <alternativeName>
        <fullName evidence="8">SelB translation factor</fullName>
    </alternativeName>
</protein>
<dbReference type="Pfam" id="PF09107">
    <property type="entry name" value="WHD_3rd_SelB"/>
    <property type="match status" value="1"/>
</dbReference>
<dbReference type="InterPro" id="IPR036388">
    <property type="entry name" value="WH-like_DNA-bd_sf"/>
</dbReference>
<dbReference type="InterPro" id="IPR009001">
    <property type="entry name" value="Transl_elong_EF1A/Init_IF2_C"/>
</dbReference>
<dbReference type="GO" id="GO:0003924">
    <property type="term" value="F:GTPase activity"/>
    <property type="evidence" value="ECO:0007669"/>
    <property type="project" value="InterPro"/>
</dbReference>
<dbReference type="Gene3D" id="1.10.10.2770">
    <property type="match status" value="1"/>
</dbReference>
<evidence type="ECO:0000256" key="4">
    <source>
        <dbReference type="ARBA" id="ARBA00022741"/>
    </source>
</evidence>
<dbReference type="NCBIfam" id="TIGR00475">
    <property type="entry name" value="selB"/>
    <property type="match status" value="1"/>
</dbReference>
<dbReference type="Pfam" id="PF00009">
    <property type="entry name" value="GTP_EFTU"/>
    <property type="match status" value="1"/>
</dbReference>
<dbReference type="CDD" id="cd15491">
    <property type="entry name" value="selB_III"/>
    <property type="match status" value="1"/>
</dbReference>
<dbReference type="InterPro" id="IPR036390">
    <property type="entry name" value="WH_DNA-bd_sf"/>
</dbReference>
<dbReference type="InterPro" id="IPR015190">
    <property type="entry name" value="Elong_fac_SelB-wing-hlx_typ-2"/>
</dbReference>
<dbReference type="Gene3D" id="1.10.10.10">
    <property type="entry name" value="Winged helix-like DNA-binding domain superfamily/Winged helix DNA-binding domain"/>
    <property type="match status" value="1"/>
</dbReference>
<dbReference type="InterPro" id="IPR004161">
    <property type="entry name" value="EFTu-like_2"/>
</dbReference>
<evidence type="ECO:0000313" key="10">
    <source>
        <dbReference type="EMBL" id="OFW55401.1"/>
    </source>
</evidence>
<dbReference type="Proteomes" id="UP000177876">
    <property type="component" value="Unassembled WGS sequence"/>
</dbReference>
<dbReference type="GO" id="GO:0005829">
    <property type="term" value="C:cytosol"/>
    <property type="evidence" value="ECO:0007669"/>
    <property type="project" value="TreeGrafter"/>
</dbReference>
<dbReference type="PANTHER" id="PTHR43721:SF22">
    <property type="entry name" value="ELONGATION FACTOR TU, MITOCHONDRIAL"/>
    <property type="match status" value="1"/>
</dbReference>
<keyword evidence="3" id="KW-0963">Cytoplasm</keyword>
<evidence type="ECO:0000256" key="6">
    <source>
        <dbReference type="ARBA" id="ARBA00023134"/>
    </source>
</evidence>
<evidence type="ECO:0000313" key="11">
    <source>
        <dbReference type="Proteomes" id="UP000177876"/>
    </source>
</evidence>
<dbReference type="InterPro" id="IPR015191">
    <property type="entry name" value="SelB_WHD4"/>
</dbReference>
<dbReference type="CDD" id="cd03696">
    <property type="entry name" value="SelB_II"/>
    <property type="match status" value="1"/>
</dbReference>
<dbReference type="PROSITE" id="PS51722">
    <property type="entry name" value="G_TR_2"/>
    <property type="match status" value="1"/>
</dbReference>
<dbReference type="InterPro" id="IPR004535">
    <property type="entry name" value="Transl_elong_SelB"/>
</dbReference>
<comment type="caution">
    <text evidence="10">The sequence shown here is derived from an EMBL/GenBank/DDBJ whole genome shotgun (WGS) entry which is preliminary data.</text>
</comment>
<dbReference type="GO" id="GO:0003723">
    <property type="term" value="F:RNA binding"/>
    <property type="evidence" value="ECO:0007669"/>
    <property type="project" value="InterPro"/>
</dbReference>
<dbReference type="PANTHER" id="PTHR43721">
    <property type="entry name" value="ELONGATION FACTOR TU-RELATED"/>
    <property type="match status" value="1"/>
</dbReference>
<dbReference type="InterPro" id="IPR057335">
    <property type="entry name" value="Beta-barrel_SelB"/>
</dbReference>
<evidence type="ECO:0000259" key="9">
    <source>
        <dbReference type="PROSITE" id="PS51722"/>
    </source>
</evidence>
<dbReference type="InterPro" id="IPR000795">
    <property type="entry name" value="T_Tr_GTP-bd_dom"/>
</dbReference>
<dbReference type="SUPFAM" id="SSF46785">
    <property type="entry name" value="Winged helix' DNA-binding domain"/>
    <property type="match status" value="3"/>
</dbReference>
<evidence type="ECO:0000256" key="5">
    <source>
        <dbReference type="ARBA" id="ARBA00022917"/>
    </source>
</evidence>
<keyword evidence="6" id="KW-0342">GTP-binding</keyword>
<dbReference type="CDD" id="cd04171">
    <property type="entry name" value="SelB"/>
    <property type="match status" value="1"/>
</dbReference>
<evidence type="ECO:0000256" key="8">
    <source>
        <dbReference type="ARBA" id="ARBA00031615"/>
    </source>
</evidence>
<dbReference type="InterPro" id="IPR050055">
    <property type="entry name" value="EF-Tu_GTPase"/>
</dbReference>
<dbReference type="EMBL" id="MELK01000054">
    <property type="protein sequence ID" value="OFW55401.1"/>
    <property type="molecule type" value="Genomic_DNA"/>
</dbReference>
<dbReference type="Gene3D" id="3.40.50.300">
    <property type="entry name" value="P-loop containing nucleotide triphosphate hydrolases"/>
    <property type="match status" value="1"/>
</dbReference>
<evidence type="ECO:0000256" key="2">
    <source>
        <dbReference type="ARBA" id="ARBA00015953"/>
    </source>
</evidence>
<dbReference type="SUPFAM" id="SSF50465">
    <property type="entry name" value="EF-Tu/eEF-1alpha/eIF2-gamma C-terminal domain"/>
    <property type="match status" value="1"/>
</dbReference>
<dbReference type="InterPro" id="IPR031157">
    <property type="entry name" value="G_TR_CS"/>
</dbReference>
<organism evidence="10 11">
    <name type="scientific">Candidatus Solincola sediminis</name>
    <dbReference type="NCBI Taxonomy" id="1797199"/>
    <lineage>
        <taxon>Bacteria</taxon>
        <taxon>Bacillati</taxon>
        <taxon>Actinomycetota</taxon>
        <taxon>Candidatus Geothermincolia</taxon>
        <taxon>Candidatus Geothermincolales</taxon>
        <taxon>Candidatus Geothermincolaceae</taxon>
        <taxon>Candidatus Solincola</taxon>
    </lineage>
</organism>
<comment type="function">
    <text evidence="7">Translation factor necessary for the incorporation of selenocysteine into proteins. It probably replaces EF-Tu for the insertion of selenocysteine directed by the UGA codon. SelB binds GTP and GDP.</text>
</comment>
<dbReference type="InterPro" id="IPR027417">
    <property type="entry name" value="P-loop_NTPase"/>
</dbReference>
<accession>A0A1F2WEX6</accession>